<reference evidence="2 3" key="1">
    <citation type="submission" date="2023-12" db="EMBL/GenBank/DDBJ databases">
        <title>Novel species of the genus Arcicella isolated from rivers.</title>
        <authorList>
            <person name="Lu H."/>
        </authorList>
    </citation>
    <scope>NUCLEOTIDE SEQUENCE [LARGE SCALE GENOMIC DNA]</scope>
    <source>
        <strain evidence="2 3">DC2W</strain>
    </source>
</reference>
<feature type="transmembrane region" description="Helical" evidence="1">
    <location>
        <begin position="92"/>
        <end position="108"/>
    </location>
</feature>
<proteinExistence type="predicted"/>
<organism evidence="2 3">
    <name type="scientific">Arcicella gelida</name>
    <dbReference type="NCBI Taxonomy" id="2984195"/>
    <lineage>
        <taxon>Bacteria</taxon>
        <taxon>Pseudomonadati</taxon>
        <taxon>Bacteroidota</taxon>
        <taxon>Cytophagia</taxon>
        <taxon>Cytophagales</taxon>
        <taxon>Flectobacillaceae</taxon>
        <taxon>Arcicella</taxon>
    </lineage>
</organism>
<feature type="transmembrane region" description="Helical" evidence="1">
    <location>
        <begin position="67"/>
        <end position="86"/>
    </location>
</feature>
<keyword evidence="3" id="KW-1185">Reference proteome</keyword>
<dbReference type="RefSeq" id="WP_323328617.1">
    <property type="nucleotide sequence ID" value="NZ_JAYGIL010000010.1"/>
</dbReference>
<evidence type="ECO:0000256" key="1">
    <source>
        <dbReference type="SAM" id="Phobius"/>
    </source>
</evidence>
<name>A0ABU5S452_9BACT</name>
<protein>
    <recommendedName>
        <fullName evidence="4">DoxX family protein</fullName>
    </recommendedName>
</protein>
<sequence>MKPNKIFKTTLIWLPSLLVASFFIQNSFEKIFHSNEISKLSLNSTSIMLVGIFLLISTALFLIEKTLIIGTVILASYMTFVVFVHISKGKPFLLTVLIVVGIIFAAYLRKAQFFSKE</sequence>
<accession>A0ABU5S452</accession>
<keyword evidence="1" id="KW-0472">Membrane</keyword>
<feature type="transmembrane region" description="Helical" evidence="1">
    <location>
        <begin position="40"/>
        <end position="62"/>
    </location>
</feature>
<comment type="caution">
    <text evidence="2">The sequence shown here is derived from an EMBL/GenBank/DDBJ whole genome shotgun (WGS) entry which is preliminary data.</text>
</comment>
<dbReference type="EMBL" id="JAYGIL010000010">
    <property type="protein sequence ID" value="MEA5403272.1"/>
    <property type="molecule type" value="Genomic_DNA"/>
</dbReference>
<feature type="transmembrane region" description="Helical" evidence="1">
    <location>
        <begin position="12"/>
        <end position="28"/>
    </location>
</feature>
<dbReference type="Proteomes" id="UP001303899">
    <property type="component" value="Unassembled WGS sequence"/>
</dbReference>
<evidence type="ECO:0000313" key="2">
    <source>
        <dbReference type="EMBL" id="MEA5403272.1"/>
    </source>
</evidence>
<keyword evidence="1" id="KW-1133">Transmembrane helix</keyword>
<evidence type="ECO:0008006" key="4">
    <source>
        <dbReference type="Google" id="ProtNLM"/>
    </source>
</evidence>
<keyword evidence="1" id="KW-0812">Transmembrane</keyword>
<gene>
    <name evidence="2" type="ORF">VB776_10125</name>
</gene>
<evidence type="ECO:0000313" key="3">
    <source>
        <dbReference type="Proteomes" id="UP001303899"/>
    </source>
</evidence>